<reference evidence="2" key="1">
    <citation type="journal article" date="2022" name="Int. J. Mol. Sci.">
        <title>Draft Genome of Tanacetum Coccineum: Genomic Comparison of Closely Related Tanacetum-Family Plants.</title>
        <authorList>
            <person name="Yamashiro T."/>
            <person name="Shiraishi A."/>
            <person name="Nakayama K."/>
            <person name="Satake H."/>
        </authorList>
    </citation>
    <scope>NUCLEOTIDE SEQUENCE</scope>
</reference>
<name>A0ABQ5DTR0_9ASTR</name>
<reference evidence="2" key="2">
    <citation type="submission" date="2022-01" db="EMBL/GenBank/DDBJ databases">
        <authorList>
            <person name="Yamashiro T."/>
            <person name="Shiraishi A."/>
            <person name="Satake H."/>
            <person name="Nakayama K."/>
        </authorList>
    </citation>
    <scope>NUCLEOTIDE SEQUENCE</scope>
</reference>
<feature type="compositionally biased region" description="Polar residues" evidence="1">
    <location>
        <begin position="134"/>
        <end position="147"/>
    </location>
</feature>
<accession>A0ABQ5DTR0</accession>
<protein>
    <submittedName>
        <fullName evidence="2">Uncharacterized protein</fullName>
    </submittedName>
</protein>
<evidence type="ECO:0000313" key="2">
    <source>
        <dbReference type="EMBL" id="GJT42430.1"/>
    </source>
</evidence>
<feature type="region of interest" description="Disordered" evidence="1">
    <location>
        <begin position="134"/>
        <end position="179"/>
    </location>
</feature>
<keyword evidence="3" id="KW-1185">Reference proteome</keyword>
<dbReference type="EMBL" id="BQNB010015643">
    <property type="protein sequence ID" value="GJT42430.1"/>
    <property type="molecule type" value="Genomic_DNA"/>
</dbReference>
<comment type="caution">
    <text evidence="2">The sequence shown here is derived from an EMBL/GenBank/DDBJ whole genome shotgun (WGS) entry which is preliminary data.</text>
</comment>
<proteinExistence type="predicted"/>
<gene>
    <name evidence="2" type="ORF">Tco_0951145</name>
</gene>
<sequence>MKMVRCKMACIQFQVTPKLSHLNAVKKDFRKTDTWQAKKQTIVANSTTEAEYVAAANCCGQVQVLRATYCAELVSAASLVNTARPTLSTARLGKFDAVRQIWAAEAICAAVEKFKENPLNLNPHPLLLNLVQETTPPETSSSHATTQDSRDSLEETNGNEGDQVQTSHDSPLSGGHTSDRAEGALNLQELSVLCTNLSNKVLTLESIKDAQAVEIQMSRSQVWNNHGKLRKLLMRGGKVLKLKRVSVDLMLQKLRKTWTVVIKEEMLKNYGVPHDYYRVFRSNESSRYIKTFIEMVLRFDRLDFIELHSLVMQRFSTTTLEGIDLVLWGDLRIMFEETTDDDI</sequence>
<feature type="compositionally biased region" description="Polar residues" evidence="1">
    <location>
        <begin position="155"/>
        <end position="170"/>
    </location>
</feature>
<dbReference type="Proteomes" id="UP001151760">
    <property type="component" value="Unassembled WGS sequence"/>
</dbReference>
<evidence type="ECO:0000256" key="1">
    <source>
        <dbReference type="SAM" id="MobiDB-lite"/>
    </source>
</evidence>
<evidence type="ECO:0000313" key="3">
    <source>
        <dbReference type="Proteomes" id="UP001151760"/>
    </source>
</evidence>
<organism evidence="2 3">
    <name type="scientific">Tanacetum coccineum</name>
    <dbReference type="NCBI Taxonomy" id="301880"/>
    <lineage>
        <taxon>Eukaryota</taxon>
        <taxon>Viridiplantae</taxon>
        <taxon>Streptophyta</taxon>
        <taxon>Embryophyta</taxon>
        <taxon>Tracheophyta</taxon>
        <taxon>Spermatophyta</taxon>
        <taxon>Magnoliopsida</taxon>
        <taxon>eudicotyledons</taxon>
        <taxon>Gunneridae</taxon>
        <taxon>Pentapetalae</taxon>
        <taxon>asterids</taxon>
        <taxon>campanulids</taxon>
        <taxon>Asterales</taxon>
        <taxon>Asteraceae</taxon>
        <taxon>Asteroideae</taxon>
        <taxon>Anthemideae</taxon>
        <taxon>Anthemidinae</taxon>
        <taxon>Tanacetum</taxon>
    </lineage>
</organism>